<accession>A0AAW2V2S4</accession>
<sequence>MQNSGDWVVPFLLNGNDEILIPVSESSKRFLLLQQGMMDQKTWLWRKRSSEKTIVANGEEVEPVPIQREVDLENSLKTLNEKLSSVLDECSAKDKLVQDYEKRVEDAVADKNKVEEDVRRLKEELDEVQQQRAAANDRLGHLNSALKDCMEQLNLVRDGQEQRIHDAVMKTSQEFEKAHRRLEEKLLETSKRLADVSSENSYLSKALLVKEKLIEDLNHIKSQTEAEFQALMTRLDSIEKENAFLRYEFRALEKELDLRNEEVLYGRRAAEASNKQHSDNIKKIKKLEAECQRLRALTRKRLPGPAILANIKSDIEVHGRSPIENRRKAISIVKDSNTVYSPDKTSKKLSFLVDQLQDLEKENKILKEYLARKEEEIFYHQNAKNSPFQEKFELTRSNPAPDELSFPSCYDIVEANEITTSSSWATAIIPEQGHDKFTDPQTEPVHKMIGASEMSLLDDFVEMEKLAIVAVEAPLEDQTNSMSKELVPVGHAEFSYMNHELKAKEKPKDWLQDVKNMVLEQHNISKRSLDELLGDIRMALNNIIHPEPSKLLPISGYITWKSPASSPRSSSIQESSNEFQQCDVNASVRKIMELVGRFDLPCSEDCKMQEDLLVGEYNNSPYEQMSKVTDYSIRVLRWKGSSLTTVLQEFIHSCNNLLDGKINFEKFTGDLTSALEWIINNCISYQDDFTVRDAFRKHLGGDGPGTALELESVQNLMLEMEKMYSIFQAEIKGLKNDLNLIKTSVNVNLQSERQNDEPLTQKLEQSRETIASLEKELEILKESERTTEDQIENLKVINEDLDTQLTVTRAKLNEVLQKLSSLEVELENKRHCCEELEGTCLELQLQLESITSNQHSQENENQEGLLRTGMEITRASVKLAECEKTILKLGNQLKALGSARQLSVVDKVLSIADTKNKKSKPRSSLLDQMISEDNSEVKHLQSPKTKVESKLEANASQVATPEASLGTKNETKSTKAGTLVIVPIKKREEELGF</sequence>
<evidence type="ECO:0000256" key="3">
    <source>
        <dbReference type="SAM" id="Coils"/>
    </source>
</evidence>
<evidence type="ECO:0000256" key="2">
    <source>
        <dbReference type="ARBA" id="ARBA00023054"/>
    </source>
</evidence>
<dbReference type="Pfam" id="PF05911">
    <property type="entry name" value="FPP"/>
    <property type="match status" value="2"/>
</dbReference>
<evidence type="ECO:0000256" key="4">
    <source>
        <dbReference type="SAM" id="MobiDB-lite"/>
    </source>
</evidence>
<keyword evidence="2 3" id="KW-0175">Coiled coil</keyword>
<proteinExistence type="inferred from homology"/>
<evidence type="ECO:0000256" key="1">
    <source>
        <dbReference type="ARBA" id="ARBA00005921"/>
    </source>
</evidence>
<feature type="coiled-coil region" evidence="3">
    <location>
        <begin position="69"/>
        <end position="145"/>
    </location>
</feature>
<dbReference type="PANTHER" id="PTHR31580">
    <property type="entry name" value="FILAMENT-LIKE PLANT PROTEIN 4"/>
    <property type="match status" value="1"/>
</dbReference>
<evidence type="ECO:0000313" key="5">
    <source>
        <dbReference type="EMBL" id="KAL0422611.1"/>
    </source>
</evidence>
<name>A0AAW2V2S4_9LAMI</name>
<feature type="coiled-coil region" evidence="3">
    <location>
        <begin position="349"/>
        <end position="376"/>
    </location>
</feature>
<dbReference type="EMBL" id="JACGWN010000011">
    <property type="protein sequence ID" value="KAL0422611.1"/>
    <property type="molecule type" value="Genomic_DNA"/>
</dbReference>
<comment type="similarity">
    <text evidence="1">Belongs to the FPP family.</text>
</comment>
<feature type="region of interest" description="Disordered" evidence="4">
    <location>
        <begin position="931"/>
        <end position="972"/>
    </location>
</feature>
<protein>
    <submittedName>
        <fullName evidence="5">Filament-like plant protein 7</fullName>
    </submittedName>
</protein>
<dbReference type="AlphaFoldDB" id="A0AAW2V2S4"/>
<reference evidence="5" key="1">
    <citation type="submission" date="2020-06" db="EMBL/GenBank/DDBJ databases">
        <authorList>
            <person name="Li T."/>
            <person name="Hu X."/>
            <person name="Zhang T."/>
            <person name="Song X."/>
            <person name="Zhang H."/>
            <person name="Dai N."/>
            <person name="Sheng W."/>
            <person name="Hou X."/>
            <person name="Wei L."/>
        </authorList>
    </citation>
    <scope>NUCLEOTIDE SEQUENCE</scope>
    <source>
        <strain evidence="5">KEN1</strain>
        <tissue evidence="5">Leaf</tissue>
    </source>
</reference>
<comment type="caution">
    <text evidence="5">The sequence shown here is derived from an EMBL/GenBank/DDBJ whole genome shotgun (WGS) entry which is preliminary data.</text>
</comment>
<feature type="compositionally biased region" description="Basic and acidic residues" evidence="4">
    <location>
        <begin position="935"/>
        <end position="951"/>
    </location>
</feature>
<dbReference type="PANTHER" id="PTHR31580:SF8">
    <property type="entry name" value="FILAMENT-LIKE PROTEIN (DUF869)"/>
    <property type="match status" value="1"/>
</dbReference>
<feature type="coiled-coil region" evidence="3">
    <location>
        <begin position="763"/>
        <end position="853"/>
    </location>
</feature>
<organism evidence="5">
    <name type="scientific">Sesamum latifolium</name>
    <dbReference type="NCBI Taxonomy" id="2727402"/>
    <lineage>
        <taxon>Eukaryota</taxon>
        <taxon>Viridiplantae</taxon>
        <taxon>Streptophyta</taxon>
        <taxon>Embryophyta</taxon>
        <taxon>Tracheophyta</taxon>
        <taxon>Spermatophyta</taxon>
        <taxon>Magnoliopsida</taxon>
        <taxon>eudicotyledons</taxon>
        <taxon>Gunneridae</taxon>
        <taxon>Pentapetalae</taxon>
        <taxon>asterids</taxon>
        <taxon>lamiids</taxon>
        <taxon>Lamiales</taxon>
        <taxon>Pedaliaceae</taxon>
        <taxon>Sesamum</taxon>
    </lineage>
</organism>
<dbReference type="InterPro" id="IPR008587">
    <property type="entry name" value="FPP_plant"/>
</dbReference>
<feature type="coiled-coil region" evidence="3">
    <location>
        <begin position="172"/>
        <end position="297"/>
    </location>
</feature>
<gene>
    <name evidence="5" type="ORF">Slati_3284000</name>
</gene>
<reference evidence="5" key="2">
    <citation type="journal article" date="2024" name="Plant">
        <title>Genomic evolution and insights into agronomic trait innovations of Sesamum species.</title>
        <authorList>
            <person name="Miao H."/>
            <person name="Wang L."/>
            <person name="Qu L."/>
            <person name="Liu H."/>
            <person name="Sun Y."/>
            <person name="Le M."/>
            <person name="Wang Q."/>
            <person name="Wei S."/>
            <person name="Zheng Y."/>
            <person name="Lin W."/>
            <person name="Duan Y."/>
            <person name="Cao H."/>
            <person name="Xiong S."/>
            <person name="Wang X."/>
            <person name="Wei L."/>
            <person name="Li C."/>
            <person name="Ma Q."/>
            <person name="Ju M."/>
            <person name="Zhao R."/>
            <person name="Li G."/>
            <person name="Mu C."/>
            <person name="Tian Q."/>
            <person name="Mei H."/>
            <person name="Zhang T."/>
            <person name="Gao T."/>
            <person name="Zhang H."/>
        </authorList>
    </citation>
    <scope>NUCLEOTIDE SEQUENCE</scope>
    <source>
        <strain evidence="5">KEN1</strain>
    </source>
</reference>